<dbReference type="RefSeq" id="WP_184914005.1">
    <property type="nucleotide sequence ID" value="NZ_JACHJR010000001.1"/>
</dbReference>
<dbReference type="PANTHER" id="PTHR42776:SF27">
    <property type="entry name" value="DIPEPTIDYL PEPTIDASE FAMILY MEMBER 6"/>
    <property type="match status" value="1"/>
</dbReference>
<dbReference type="InterPro" id="IPR011042">
    <property type="entry name" value="6-blade_b-propeller_TolB-like"/>
</dbReference>
<feature type="domain" description="Peptidase S9 prolyl oligopeptidase catalytic" evidence="2">
    <location>
        <begin position="388"/>
        <end position="592"/>
    </location>
</feature>
<organism evidence="3 4">
    <name type="scientific">Kitasatospora gansuensis</name>
    <dbReference type="NCBI Taxonomy" id="258050"/>
    <lineage>
        <taxon>Bacteria</taxon>
        <taxon>Bacillati</taxon>
        <taxon>Actinomycetota</taxon>
        <taxon>Actinomycetes</taxon>
        <taxon>Kitasatosporales</taxon>
        <taxon>Streptomycetaceae</taxon>
        <taxon>Kitasatospora</taxon>
    </lineage>
</organism>
<dbReference type="SUPFAM" id="SSF53474">
    <property type="entry name" value="alpha/beta-Hydrolases"/>
    <property type="match status" value="1"/>
</dbReference>
<keyword evidence="4" id="KW-1185">Reference proteome</keyword>
<dbReference type="Gene3D" id="2.120.10.30">
    <property type="entry name" value="TolB, C-terminal domain"/>
    <property type="match status" value="1"/>
</dbReference>
<dbReference type="GO" id="GO:0006508">
    <property type="term" value="P:proteolysis"/>
    <property type="evidence" value="ECO:0007669"/>
    <property type="project" value="InterPro"/>
</dbReference>
<dbReference type="SUPFAM" id="SSF82171">
    <property type="entry name" value="DPP6 N-terminal domain-like"/>
    <property type="match status" value="1"/>
</dbReference>
<dbReference type="Gene3D" id="3.40.50.1820">
    <property type="entry name" value="alpha/beta hydrolase"/>
    <property type="match status" value="1"/>
</dbReference>
<dbReference type="PANTHER" id="PTHR42776">
    <property type="entry name" value="SERINE PEPTIDASE S9 FAMILY MEMBER"/>
    <property type="match status" value="1"/>
</dbReference>
<accession>A0A7W7SB18</accession>
<evidence type="ECO:0000313" key="4">
    <source>
        <dbReference type="Proteomes" id="UP000573327"/>
    </source>
</evidence>
<dbReference type="AlphaFoldDB" id="A0A7W7SB18"/>
<dbReference type="Pfam" id="PF00326">
    <property type="entry name" value="Peptidase_S9"/>
    <property type="match status" value="1"/>
</dbReference>
<dbReference type="InterPro" id="IPR029058">
    <property type="entry name" value="AB_hydrolase_fold"/>
</dbReference>
<dbReference type="GO" id="GO:0004252">
    <property type="term" value="F:serine-type endopeptidase activity"/>
    <property type="evidence" value="ECO:0007669"/>
    <property type="project" value="TreeGrafter"/>
</dbReference>
<evidence type="ECO:0000313" key="3">
    <source>
        <dbReference type="EMBL" id="MBB4946777.1"/>
    </source>
</evidence>
<keyword evidence="1" id="KW-0378">Hydrolase</keyword>
<evidence type="ECO:0000256" key="1">
    <source>
        <dbReference type="ARBA" id="ARBA00022801"/>
    </source>
</evidence>
<dbReference type="InterPro" id="IPR001375">
    <property type="entry name" value="Peptidase_S9_cat"/>
</dbReference>
<sequence length="593" mass="64071">MSETERWQSRLRAARVGLPVWARDRPERCVYRSNATGTWEIHAWDRSTDTHRQVTRRPNGTLTGTIDPSGRWLWWFADTDGDEFGVWMRRPFDGETDEPAVPGLEPAYPAGLALGADGLAVIGRTGRAGSEVQLCRDGADPVTLYQHREDAQVVALSADDSLVAIGHSEHGDSRHPALRVLAVDGSTVAELWDGAGLGLKGFGFAPVPGDPRLLVEHERRGRPELLVWDTVSGAQRELVLDLPGETGADWYPTGDALLISHSHHARDELYRYDLTSGQLTRIPTPRGTIGSATVRAAAVRPDGSIEFAWSSAAEPHVIRSTAGHVVLAPPGPAAPPSVPVEDAWIEGPGGPVHALISKPRGGAAPYPCVFEVHGGPTGYDADAFDPLVAAWVDHGFAVVQVNYRGSTGYGSAWRDAIEGRPGLTEFEDVKAVRDWAVATGLADPEQLVLAGRSWGGYLTLLGLGLHPGDWTVGISNAPVADYLTAYQDEMEALKAYDRSLFGGSPEEVPERYLASSPLSYVESVSVPVLVIAGENDPRCPIRQIDNYVHRLAELGKEHEVYRYDAGHGSLVAAERVRHLAATIGFARKHLGMS</sequence>
<dbReference type="Proteomes" id="UP000573327">
    <property type="component" value="Unassembled WGS sequence"/>
</dbReference>
<gene>
    <name evidence="3" type="ORF">F4556_002312</name>
</gene>
<proteinExistence type="predicted"/>
<reference evidence="3 4" key="1">
    <citation type="submission" date="2020-08" db="EMBL/GenBank/DDBJ databases">
        <title>Sequencing the genomes of 1000 actinobacteria strains.</title>
        <authorList>
            <person name="Klenk H.-P."/>
        </authorList>
    </citation>
    <scope>NUCLEOTIDE SEQUENCE [LARGE SCALE GENOMIC DNA]</scope>
    <source>
        <strain evidence="3 4">DSM 44786</strain>
    </source>
</reference>
<comment type="caution">
    <text evidence="3">The sequence shown here is derived from an EMBL/GenBank/DDBJ whole genome shotgun (WGS) entry which is preliminary data.</text>
</comment>
<evidence type="ECO:0000259" key="2">
    <source>
        <dbReference type="Pfam" id="PF00326"/>
    </source>
</evidence>
<dbReference type="EMBL" id="JACHJR010000001">
    <property type="protein sequence ID" value="MBB4946777.1"/>
    <property type="molecule type" value="Genomic_DNA"/>
</dbReference>
<protein>
    <submittedName>
        <fullName evidence="3">Acetyl esterase/lipase</fullName>
    </submittedName>
</protein>
<name>A0A7W7SB18_9ACTN</name>